<protein>
    <submittedName>
        <fullName evidence="4">TonB-dependent receptor</fullName>
    </submittedName>
</protein>
<evidence type="ECO:0000313" key="4">
    <source>
        <dbReference type="EMBL" id="MBN7818182.1"/>
    </source>
</evidence>
<evidence type="ECO:0000313" key="5">
    <source>
        <dbReference type="Proteomes" id="UP000664480"/>
    </source>
</evidence>
<sequence>ASSQQQYALNVSGGSQKHSYLFSAGWDRNFGEDVESDNSRLTLNTRQTWKAWKDKVRITTGAYWVQGKSYNGMPETANFYPYDRLADEAGNPLPVYRNYSVRFKDANQDILALNWDYVPLEELGLSRTNGSSQDLRLFTGLDYDIGAGFSLNTNYQYWSNNQQVRFHQPLESYVARDLINNYTEVDEAGNLVHNVPMGGLLNQNFVSSYSHNVRAQLNYTKSWEEQHRLSAFLGGEIKDFQSENYTAGSYGYSGDNGLSQPVDYLTRYREFATGRLRTIPFNEEFGGRTNRFVSVFGNLGYSFKERYLLNASVRNDASNLFGVATNQKSVPLWSAGMGWVLSEEEFMESGLVDFLKLRLSYGYNGNTNPNATAITTATAYGGALNFNTGLPFLAVRTPPNPELGWERIKIVNAGVDFSLKGGVLSGSLEYYDKVGLDLLGNISLFPSSGFSQATVNYASTQTRGWDFVLNSLNTSGEFRWETSFFLSMVKEEVLEVENISTASQLINYSPSLPSPSIGRPLFAIYSLPFAGLDLADGAPMGFVDGEPSTDYATIYAEATPENILFHGSARPTKFGALRNTFSYRGWSLSANISYRLGYYFRRPSVSYDAVNRGEITHEDYDRRWQQPGDERITSVPSDPGEVNPLRSQFYLASSETVEKGDHIRLQDVRLSYTFTPKASGNWPLGGIEAYIYANNLGILWKASDRVKDPDYLVSPPLTSVSIGFRTGF</sequence>
<accession>A0ABS3CM48</accession>
<dbReference type="InterPro" id="IPR036942">
    <property type="entry name" value="Beta-barrel_TonB_sf"/>
</dbReference>
<keyword evidence="3" id="KW-0998">Cell outer membrane</keyword>
<reference evidence="4 5" key="1">
    <citation type="submission" date="2021-03" db="EMBL/GenBank/DDBJ databases">
        <title>novel species isolated from a fishpond in China.</title>
        <authorList>
            <person name="Lu H."/>
            <person name="Cai Z."/>
        </authorList>
    </citation>
    <scope>NUCLEOTIDE SEQUENCE [LARGE SCALE GENOMIC DNA]</scope>
    <source>
        <strain evidence="4 5">YJ13C</strain>
    </source>
</reference>
<dbReference type="EMBL" id="JAFKCU010000012">
    <property type="protein sequence ID" value="MBN7818182.1"/>
    <property type="molecule type" value="Genomic_DNA"/>
</dbReference>
<evidence type="ECO:0000256" key="2">
    <source>
        <dbReference type="ARBA" id="ARBA00023136"/>
    </source>
</evidence>
<dbReference type="SUPFAM" id="SSF56935">
    <property type="entry name" value="Porins"/>
    <property type="match status" value="1"/>
</dbReference>
<gene>
    <name evidence="4" type="ORF">J0A69_22310</name>
</gene>
<keyword evidence="5" id="KW-1185">Reference proteome</keyword>
<keyword evidence="4" id="KW-0675">Receptor</keyword>
<proteinExistence type="predicted"/>
<comment type="subcellular location">
    <subcellularLocation>
        <location evidence="1">Cell outer membrane</location>
    </subcellularLocation>
</comment>
<dbReference type="Proteomes" id="UP000664480">
    <property type="component" value="Unassembled WGS sequence"/>
</dbReference>
<evidence type="ECO:0000256" key="1">
    <source>
        <dbReference type="ARBA" id="ARBA00004442"/>
    </source>
</evidence>
<keyword evidence="2" id="KW-0472">Membrane</keyword>
<name>A0ABS3CM48_9BACT</name>
<dbReference type="RefSeq" id="WP_206588848.1">
    <property type="nucleotide sequence ID" value="NZ_JAFKCU010000012.1"/>
</dbReference>
<dbReference type="Gene3D" id="2.40.170.20">
    <property type="entry name" value="TonB-dependent receptor, beta-barrel domain"/>
    <property type="match status" value="1"/>
</dbReference>
<organism evidence="4 5">
    <name type="scientific">Algoriphagus pacificus</name>
    <dbReference type="NCBI Taxonomy" id="2811234"/>
    <lineage>
        <taxon>Bacteria</taxon>
        <taxon>Pseudomonadati</taxon>
        <taxon>Bacteroidota</taxon>
        <taxon>Cytophagia</taxon>
        <taxon>Cytophagales</taxon>
        <taxon>Cyclobacteriaceae</taxon>
        <taxon>Algoriphagus</taxon>
    </lineage>
</organism>
<comment type="caution">
    <text evidence="4">The sequence shown here is derived from an EMBL/GenBank/DDBJ whole genome shotgun (WGS) entry which is preliminary data.</text>
</comment>
<evidence type="ECO:0000256" key="3">
    <source>
        <dbReference type="ARBA" id="ARBA00023237"/>
    </source>
</evidence>
<feature type="non-terminal residue" evidence="4">
    <location>
        <position position="1"/>
    </location>
</feature>